<name>A0A1I1G6K4_9BACT</name>
<dbReference type="InterPro" id="IPR004839">
    <property type="entry name" value="Aminotransferase_I/II_large"/>
</dbReference>
<dbReference type="InterPro" id="IPR015424">
    <property type="entry name" value="PyrdxlP-dep_Trfase"/>
</dbReference>
<keyword evidence="6" id="KW-1185">Reference proteome</keyword>
<gene>
    <name evidence="5" type="ORF">SAMN05216167_101395</name>
</gene>
<dbReference type="CDD" id="cd00609">
    <property type="entry name" value="AAT_like"/>
    <property type="match status" value="1"/>
</dbReference>
<organism evidence="5 6">
    <name type="scientific">Spirosoma endophyticum</name>
    <dbReference type="NCBI Taxonomy" id="662367"/>
    <lineage>
        <taxon>Bacteria</taxon>
        <taxon>Pseudomonadati</taxon>
        <taxon>Bacteroidota</taxon>
        <taxon>Cytophagia</taxon>
        <taxon>Cytophagales</taxon>
        <taxon>Cytophagaceae</taxon>
        <taxon>Spirosoma</taxon>
    </lineage>
</organism>
<evidence type="ECO:0000256" key="3">
    <source>
        <dbReference type="RuleBase" id="RU000481"/>
    </source>
</evidence>
<dbReference type="Proteomes" id="UP000198598">
    <property type="component" value="Unassembled WGS sequence"/>
</dbReference>
<dbReference type="AlphaFoldDB" id="A0A1I1G6K4"/>
<feature type="domain" description="Aminotransferase class I/classII large" evidence="4">
    <location>
        <begin position="38"/>
        <end position="332"/>
    </location>
</feature>
<dbReference type="InterPro" id="IPR015422">
    <property type="entry name" value="PyrdxlP-dep_Trfase_small"/>
</dbReference>
<evidence type="ECO:0000259" key="4">
    <source>
        <dbReference type="Pfam" id="PF00155"/>
    </source>
</evidence>
<dbReference type="PANTHER" id="PTHR42885:SF1">
    <property type="entry name" value="THREONINE-PHOSPHATE DECARBOXYLASE"/>
    <property type="match status" value="1"/>
</dbReference>
<evidence type="ECO:0000313" key="6">
    <source>
        <dbReference type="Proteomes" id="UP000198598"/>
    </source>
</evidence>
<dbReference type="STRING" id="662367.SAMN05216167_101395"/>
<keyword evidence="3" id="KW-0032">Aminotransferase</keyword>
<evidence type="ECO:0000313" key="5">
    <source>
        <dbReference type="EMBL" id="SFC07165.1"/>
    </source>
</evidence>
<dbReference type="GO" id="GO:0030170">
    <property type="term" value="F:pyridoxal phosphate binding"/>
    <property type="evidence" value="ECO:0007669"/>
    <property type="project" value="InterPro"/>
</dbReference>
<dbReference type="GO" id="GO:0008483">
    <property type="term" value="F:transaminase activity"/>
    <property type="evidence" value="ECO:0007669"/>
    <property type="project" value="UniProtKB-KW"/>
</dbReference>
<evidence type="ECO:0000256" key="2">
    <source>
        <dbReference type="ARBA" id="ARBA00022898"/>
    </source>
</evidence>
<comment type="similarity">
    <text evidence="3">Belongs to the class-I pyridoxal-phosphate-dependent aminotransferase family.</text>
</comment>
<protein>
    <recommendedName>
        <fullName evidence="3">Aminotransferase</fullName>
        <ecNumber evidence="3">2.6.1.-</ecNumber>
    </recommendedName>
</protein>
<sequence length="339" mass="38553">MLQGHGDDGYRYANEIKADFSTNVWYGGEPIGLKEYLFNQWGRINRYPEVLAESLAKQTAEHHQVLSEQVLVNSGTTESIYLIAQAFSGRKTTIVVPAFAEYEDACQMHGHQLSFLDWDTLATLPQLASDLVFICNPNNPTGAVFKRLDKWITQNPQTLFVVDEAFIDFTNSLTTAIPLLNRHANLLVMRSLTKTYAIPGLRLGYVVSSPPIIDQLKAVKQPWTVNTLALEAGRFIFDHFDHIQLPLPNLLADKETFVRNLHQNDSIRVYDSQTHFFIAETLVRTAADLKRFLVEKHGLLIRDASNFRGLNKRHFRVATLTPDKNDLLINALTEWKKQC</sequence>
<dbReference type="EC" id="2.6.1.-" evidence="3"/>
<dbReference type="RefSeq" id="WP_093822767.1">
    <property type="nucleotide sequence ID" value="NZ_FOLQ01000001.1"/>
</dbReference>
<keyword evidence="3" id="KW-0808">Transferase</keyword>
<dbReference type="Gene3D" id="3.40.640.10">
    <property type="entry name" value="Type I PLP-dependent aspartate aminotransferase-like (Major domain)"/>
    <property type="match status" value="1"/>
</dbReference>
<evidence type="ECO:0000256" key="1">
    <source>
        <dbReference type="ARBA" id="ARBA00001933"/>
    </source>
</evidence>
<dbReference type="InterPro" id="IPR015421">
    <property type="entry name" value="PyrdxlP-dep_Trfase_major"/>
</dbReference>
<dbReference type="Gene3D" id="3.90.1150.10">
    <property type="entry name" value="Aspartate Aminotransferase, domain 1"/>
    <property type="match status" value="1"/>
</dbReference>
<dbReference type="PROSITE" id="PS00105">
    <property type="entry name" value="AA_TRANSFER_CLASS_1"/>
    <property type="match status" value="1"/>
</dbReference>
<reference evidence="5 6" key="1">
    <citation type="submission" date="2016-10" db="EMBL/GenBank/DDBJ databases">
        <authorList>
            <person name="de Groot N.N."/>
        </authorList>
    </citation>
    <scope>NUCLEOTIDE SEQUENCE [LARGE SCALE GENOMIC DNA]</scope>
    <source>
        <strain evidence="5 6">DSM 26130</strain>
    </source>
</reference>
<accession>A0A1I1G6K4</accession>
<dbReference type="InterPro" id="IPR004838">
    <property type="entry name" value="NHTrfase_class1_PyrdxlP-BS"/>
</dbReference>
<dbReference type="OrthoDB" id="9813612at2"/>
<dbReference type="EMBL" id="FOLQ01000001">
    <property type="protein sequence ID" value="SFC07165.1"/>
    <property type="molecule type" value="Genomic_DNA"/>
</dbReference>
<keyword evidence="2" id="KW-0663">Pyridoxal phosphate</keyword>
<proteinExistence type="inferred from homology"/>
<dbReference type="Pfam" id="PF00155">
    <property type="entry name" value="Aminotran_1_2"/>
    <property type="match status" value="1"/>
</dbReference>
<dbReference type="SUPFAM" id="SSF53383">
    <property type="entry name" value="PLP-dependent transferases"/>
    <property type="match status" value="1"/>
</dbReference>
<comment type="cofactor">
    <cofactor evidence="1 3">
        <name>pyridoxal 5'-phosphate</name>
        <dbReference type="ChEBI" id="CHEBI:597326"/>
    </cofactor>
</comment>
<dbReference type="PANTHER" id="PTHR42885">
    <property type="entry name" value="HISTIDINOL-PHOSPHATE AMINOTRANSFERASE-RELATED"/>
    <property type="match status" value="1"/>
</dbReference>